<reference evidence="2" key="1">
    <citation type="submission" date="2018-11" db="EMBL/GenBank/DDBJ databases">
        <authorList>
            <consortium name="Pathogen Informatics"/>
        </authorList>
    </citation>
    <scope>NUCLEOTIDE SEQUENCE [LARGE SCALE GENOMIC DNA]</scope>
</reference>
<name>A0A3P7H4A7_TOXCA</name>
<feature type="transmembrane region" description="Helical" evidence="1">
    <location>
        <begin position="34"/>
        <end position="53"/>
    </location>
</feature>
<accession>A0A3P7H4A7</accession>
<dbReference type="AlphaFoldDB" id="A0A3P7H4A7"/>
<proteinExistence type="predicted"/>
<organism evidence="2">
    <name type="scientific">Toxocara canis</name>
    <name type="common">Canine roundworm</name>
    <dbReference type="NCBI Taxonomy" id="6265"/>
    <lineage>
        <taxon>Eukaryota</taxon>
        <taxon>Metazoa</taxon>
        <taxon>Ecdysozoa</taxon>
        <taxon>Nematoda</taxon>
        <taxon>Chromadorea</taxon>
        <taxon>Rhabditida</taxon>
        <taxon>Spirurina</taxon>
        <taxon>Ascaridomorpha</taxon>
        <taxon>Ascaridoidea</taxon>
        <taxon>Toxocaridae</taxon>
        <taxon>Toxocara</taxon>
    </lineage>
</organism>
<keyword evidence="1" id="KW-1133">Transmembrane helix</keyword>
<protein>
    <submittedName>
        <fullName evidence="2">Uncharacterized protein</fullName>
    </submittedName>
</protein>
<feature type="transmembrane region" description="Helical" evidence="1">
    <location>
        <begin position="126"/>
        <end position="146"/>
    </location>
</feature>
<keyword evidence="1" id="KW-0812">Transmembrane</keyword>
<evidence type="ECO:0000313" key="2">
    <source>
        <dbReference type="EMBL" id="VDM29788.1"/>
    </source>
</evidence>
<evidence type="ECO:0000256" key="1">
    <source>
        <dbReference type="SAM" id="Phobius"/>
    </source>
</evidence>
<sequence>MAIGKPSQNVHLNGYVFDSSVGQRNRMVVRKDKILRHGLFLTSPFLFYVNQSVDPIANIYGLRICSFNSTLVKYPFQTDWDIEGSSSNAEERSSNVVQVLQLSPIHFFAELVQPSTLYDSRHLSRLFFIIAPLTMIVVMVMFCLFIR</sequence>
<keyword evidence="1" id="KW-0472">Membrane</keyword>
<dbReference type="EMBL" id="UYWY01006190">
    <property type="protein sequence ID" value="VDM29788.1"/>
    <property type="molecule type" value="Genomic_DNA"/>
</dbReference>
<gene>
    <name evidence="2" type="ORF">TCNE_LOCUS4071</name>
</gene>